<dbReference type="SUPFAM" id="SSF50129">
    <property type="entry name" value="GroES-like"/>
    <property type="match status" value="1"/>
</dbReference>
<dbReference type="SUPFAM" id="SSF51735">
    <property type="entry name" value="NAD(P)-binding Rossmann-fold domains"/>
    <property type="match status" value="1"/>
</dbReference>
<dbReference type="OrthoDB" id="809632at2759"/>
<organism evidence="3 4">
    <name type="scientific">Rhizopus stolonifer</name>
    <name type="common">Rhizopus nigricans</name>
    <dbReference type="NCBI Taxonomy" id="4846"/>
    <lineage>
        <taxon>Eukaryota</taxon>
        <taxon>Fungi</taxon>
        <taxon>Fungi incertae sedis</taxon>
        <taxon>Mucoromycota</taxon>
        <taxon>Mucoromycotina</taxon>
        <taxon>Mucoromycetes</taxon>
        <taxon>Mucorales</taxon>
        <taxon>Mucorineae</taxon>
        <taxon>Rhizopodaceae</taxon>
        <taxon>Rhizopus</taxon>
    </lineage>
</organism>
<evidence type="ECO:0000313" key="4">
    <source>
        <dbReference type="Proteomes" id="UP000253551"/>
    </source>
</evidence>
<dbReference type="Proteomes" id="UP000253551">
    <property type="component" value="Unassembled WGS sequence"/>
</dbReference>
<dbReference type="SMART" id="SM00829">
    <property type="entry name" value="PKS_ER"/>
    <property type="match status" value="1"/>
</dbReference>
<dbReference type="Pfam" id="PF00107">
    <property type="entry name" value="ADH_zinc_N"/>
    <property type="match status" value="1"/>
</dbReference>
<dbReference type="InterPro" id="IPR045010">
    <property type="entry name" value="MDR_fam"/>
</dbReference>
<dbReference type="InterPro" id="IPR013149">
    <property type="entry name" value="ADH-like_C"/>
</dbReference>
<dbReference type="InterPro" id="IPR011032">
    <property type="entry name" value="GroES-like_sf"/>
</dbReference>
<dbReference type="FunFam" id="3.40.50.720:FF:000121">
    <property type="entry name" value="Prostaglandin reductase 2"/>
    <property type="match status" value="1"/>
</dbReference>
<dbReference type="InterPro" id="IPR020843">
    <property type="entry name" value="ER"/>
</dbReference>
<evidence type="ECO:0000259" key="2">
    <source>
        <dbReference type="SMART" id="SM00829"/>
    </source>
</evidence>
<dbReference type="STRING" id="4846.A0A367J833"/>
<sequence>MVSNKQVLFTKIPTGYPEPNEHMQVKESTIDLDAPLAKGEFILKQLVFSVDPYMRGRMRDASVKSYAPAFPIDKPMTGDTMGVVVKSNHPDYKVDDLVYGRTAQGSFEEYTLVTAEYAKKAYLVRNDAKENGLPLRHYVGVLAMPGMTAYYGLNKIGKPKKGETLYVSAAAGAVGQLVGQFGKALGLYVVGSAGTEEKVEYLKSLGFDAAFNYKNGSIDENLGKHCPNGIDIYYENVGGEMLDAVLKHANLYARVIACGMISQYNIAKPEPIYNLMNVVTKRITIEGFIIMDHYDFEEEFLKEVTPMLVDGRVKYREDIAKGIDQTPQALCNVLRGVNFGKQVIEIADL</sequence>
<dbReference type="Pfam" id="PF16884">
    <property type="entry name" value="ADH_N_2"/>
    <property type="match status" value="1"/>
</dbReference>
<keyword evidence="4" id="KW-1185">Reference proteome</keyword>
<evidence type="ECO:0000256" key="1">
    <source>
        <dbReference type="ARBA" id="ARBA00023002"/>
    </source>
</evidence>
<dbReference type="InterPro" id="IPR036291">
    <property type="entry name" value="NAD(P)-bd_dom_sf"/>
</dbReference>
<dbReference type="EMBL" id="PJQM01004012">
    <property type="protein sequence ID" value="RCH86093.1"/>
    <property type="molecule type" value="Genomic_DNA"/>
</dbReference>
<dbReference type="PANTHER" id="PTHR43205">
    <property type="entry name" value="PROSTAGLANDIN REDUCTASE"/>
    <property type="match status" value="1"/>
</dbReference>
<dbReference type="Gene3D" id="3.40.50.720">
    <property type="entry name" value="NAD(P)-binding Rossmann-like Domain"/>
    <property type="match status" value="1"/>
</dbReference>
<comment type="caution">
    <text evidence="3">The sequence shown here is derived from an EMBL/GenBank/DDBJ whole genome shotgun (WGS) entry which is preliminary data.</text>
</comment>
<dbReference type="GO" id="GO:0016628">
    <property type="term" value="F:oxidoreductase activity, acting on the CH-CH group of donors, NAD or NADP as acceptor"/>
    <property type="evidence" value="ECO:0007669"/>
    <property type="project" value="InterPro"/>
</dbReference>
<gene>
    <name evidence="3" type="ORF">CU098_007019</name>
</gene>
<evidence type="ECO:0000313" key="3">
    <source>
        <dbReference type="EMBL" id="RCH86093.1"/>
    </source>
</evidence>
<dbReference type="PANTHER" id="PTHR43205:SF7">
    <property type="entry name" value="PROSTAGLANDIN REDUCTASE 1"/>
    <property type="match status" value="1"/>
</dbReference>
<accession>A0A367J833</accession>
<dbReference type="CDD" id="cd05288">
    <property type="entry name" value="PGDH"/>
    <property type="match status" value="1"/>
</dbReference>
<proteinExistence type="predicted"/>
<protein>
    <recommendedName>
        <fullName evidence="2">Enoyl reductase (ER) domain-containing protein</fullName>
    </recommendedName>
</protein>
<name>A0A367J833_RHIST</name>
<keyword evidence="1" id="KW-0560">Oxidoreductase</keyword>
<dbReference type="Gene3D" id="3.90.180.10">
    <property type="entry name" value="Medium-chain alcohol dehydrogenases, catalytic domain"/>
    <property type="match status" value="1"/>
</dbReference>
<feature type="domain" description="Enoyl reductase (ER)" evidence="2">
    <location>
        <begin position="18"/>
        <end position="344"/>
    </location>
</feature>
<dbReference type="InterPro" id="IPR041694">
    <property type="entry name" value="ADH_N_2"/>
</dbReference>
<reference evidence="3 4" key="1">
    <citation type="journal article" date="2018" name="G3 (Bethesda)">
        <title>Phylogenetic and Phylogenomic Definition of Rhizopus Species.</title>
        <authorList>
            <person name="Gryganskyi A.P."/>
            <person name="Golan J."/>
            <person name="Dolatabadi S."/>
            <person name="Mondo S."/>
            <person name="Robb S."/>
            <person name="Idnurm A."/>
            <person name="Muszewska A."/>
            <person name="Steczkiewicz K."/>
            <person name="Masonjones S."/>
            <person name="Liao H.L."/>
            <person name="Gajdeczka M.T."/>
            <person name="Anike F."/>
            <person name="Vuek A."/>
            <person name="Anishchenko I.M."/>
            <person name="Voigt K."/>
            <person name="de Hoog G.S."/>
            <person name="Smith M.E."/>
            <person name="Heitman J."/>
            <person name="Vilgalys R."/>
            <person name="Stajich J.E."/>
        </authorList>
    </citation>
    <scope>NUCLEOTIDE SEQUENCE [LARGE SCALE GENOMIC DNA]</scope>
    <source>
        <strain evidence="3 4">LSU 92-RS-03</strain>
    </source>
</reference>
<dbReference type="AlphaFoldDB" id="A0A367J833"/>